<protein>
    <submittedName>
        <fullName evidence="5">Uncharacterized protein LOC115745793</fullName>
    </submittedName>
</protein>
<dbReference type="AlphaFoldDB" id="A0A8B8PR42"/>
<feature type="region of interest" description="Disordered" evidence="2">
    <location>
        <begin position="35"/>
        <end position="85"/>
    </location>
</feature>
<dbReference type="GO" id="GO:0009507">
    <property type="term" value="C:chloroplast"/>
    <property type="evidence" value="ECO:0007669"/>
    <property type="project" value="TreeGrafter"/>
</dbReference>
<keyword evidence="1" id="KW-0175">Coiled coil</keyword>
<dbReference type="OrthoDB" id="515004at2759"/>
<keyword evidence="3" id="KW-0812">Transmembrane</keyword>
<dbReference type="GeneID" id="115745793"/>
<feature type="transmembrane region" description="Helical" evidence="3">
    <location>
        <begin position="226"/>
        <end position="244"/>
    </location>
</feature>
<evidence type="ECO:0000256" key="2">
    <source>
        <dbReference type="SAM" id="MobiDB-lite"/>
    </source>
</evidence>
<name>A0A8B8PR42_9MYRT</name>
<dbReference type="PANTHER" id="PTHR35731:SF1">
    <property type="entry name" value="8-AMINO-7-OXONONANOATE SYNTHASE"/>
    <property type="match status" value="1"/>
</dbReference>
<reference evidence="5" key="1">
    <citation type="submission" date="2025-08" db="UniProtKB">
        <authorList>
            <consortium name="RefSeq"/>
        </authorList>
    </citation>
    <scope>IDENTIFICATION</scope>
    <source>
        <tissue evidence="5">Leaf</tissue>
    </source>
</reference>
<evidence type="ECO:0000313" key="5">
    <source>
        <dbReference type="RefSeq" id="XP_030537256.1"/>
    </source>
</evidence>
<feature type="coiled-coil region" evidence="1">
    <location>
        <begin position="145"/>
        <end position="186"/>
    </location>
</feature>
<dbReference type="Proteomes" id="UP000827889">
    <property type="component" value="Chromosome 10"/>
</dbReference>
<evidence type="ECO:0000256" key="1">
    <source>
        <dbReference type="SAM" id="Coils"/>
    </source>
</evidence>
<proteinExistence type="predicted"/>
<accession>A0A8B8PR42</accession>
<keyword evidence="4" id="KW-1185">Reference proteome</keyword>
<gene>
    <name evidence="5" type="primary">LOC115745793</name>
</gene>
<keyword evidence="3" id="KW-1133">Transmembrane helix</keyword>
<dbReference type="KEGG" id="rarg:115745793"/>
<sequence>MTKRKRSPFSSSPPFFFPIFLPKKKTREMIALKNLHTSFSPADPPTFRHPNPKRKRPTLSLCRCRHDGPSSSDPAPPPPRPEGDARKQELLARIAMLQAQKVRLTDYLDERSAYLAQFGEEAGAEFDKIGEDALRGLDEAGNRILENIESRMQAFEESMEVNRMEIEESDNKLAEFEGRVEAGRNEGLFFKSLAQKKPVEKAKAKEEAKKIQDVTKQSAGSRTRRNIYLVLIGIVVAGIADSFISSSSDWRKVAVLGAILVALITQFAYEQGMLSETEQMEKERSSREDK</sequence>
<organism evidence="4 5">
    <name type="scientific">Rhodamnia argentea</name>
    <dbReference type="NCBI Taxonomy" id="178133"/>
    <lineage>
        <taxon>Eukaryota</taxon>
        <taxon>Viridiplantae</taxon>
        <taxon>Streptophyta</taxon>
        <taxon>Embryophyta</taxon>
        <taxon>Tracheophyta</taxon>
        <taxon>Spermatophyta</taxon>
        <taxon>Magnoliopsida</taxon>
        <taxon>eudicotyledons</taxon>
        <taxon>Gunneridae</taxon>
        <taxon>Pentapetalae</taxon>
        <taxon>rosids</taxon>
        <taxon>malvids</taxon>
        <taxon>Myrtales</taxon>
        <taxon>Myrtaceae</taxon>
        <taxon>Myrtoideae</taxon>
        <taxon>Myrteae</taxon>
        <taxon>Australasian group</taxon>
        <taxon>Rhodamnia</taxon>
    </lineage>
</organism>
<evidence type="ECO:0000313" key="4">
    <source>
        <dbReference type="Proteomes" id="UP000827889"/>
    </source>
</evidence>
<evidence type="ECO:0000256" key="3">
    <source>
        <dbReference type="SAM" id="Phobius"/>
    </source>
</evidence>
<dbReference type="PANTHER" id="PTHR35731">
    <property type="entry name" value="8-AMINO-7-OXONONANOATE SYNTHASE"/>
    <property type="match status" value="1"/>
</dbReference>
<keyword evidence="3" id="KW-0472">Membrane</keyword>
<dbReference type="RefSeq" id="XP_030537256.1">
    <property type="nucleotide sequence ID" value="XM_030681396.2"/>
</dbReference>
<feature type="transmembrane region" description="Helical" evidence="3">
    <location>
        <begin position="250"/>
        <end position="269"/>
    </location>
</feature>